<feature type="compositionally biased region" description="Polar residues" evidence="1">
    <location>
        <begin position="24"/>
        <end position="33"/>
    </location>
</feature>
<name>A0ABQ8TK56_PERAM</name>
<feature type="compositionally biased region" description="Low complexity" evidence="1">
    <location>
        <begin position="180"/>
        <end position="189"/>
    </location>
</feature>
<protein>
    <recommendedName>
        <fullName evidence="4">DUF4817 domain-containing protein</fullName>
    </recommendedName>
</protein>
<feature type="compositionally biased region" description="Basic and acidic residues" evidence="1">
    <location>
        <begin position="239"/>
        <end position="253"/>
    </location>
</feature>
<evidence type="ECO:0000313" key="3">
    <source>
        <dbReference type="Proteomes" id="UP001148838"/>
    </source>
</evidence>
<feature type="region of interest" description="Disordered" evidence="1">
    <location>
        <begin position="20"/>
        <end position="48"/>
    </location>
</feature>
<comment type="caution">
    <text evidence="2">The sequence shown here is derived from an EMBL/GenBank/DDBJ whole genome shotgun (WGS) entry which is preliminary data.</text>
</comment>
<evidence type="ECO:0000256" key="1">
    <source>
        <dbReference type="SAM" id="MobiDB-lite"/>
    </source>
</evidence>
<reference evidence="2 3" key="1">
    <citation type="journal article" date="2022" name="Allergy">
        <title>Genome assembly and annotation of Periplaneta americana reveal a comprehensive cockroach allergen profile.</title>
        <authorList>
            <person name="Wang L."/>
            <person name="Xiong Q."/>
            <person name="Saelim N."/>
            <person name="Wang L."/>
            <person name="Nong W."/>
            <person name="Wan A.T."/>
            <person name="Shi M."/>
            <person name="Liu X."/>
            <person name="Cao Q."/>
            <person name="Hui J.H.L."/>
            <person name="Sookrung N."/>
            <person name="Leung T.F."/>
            <person name="Tungtrongchitr A."/>
            <person name="Tsui S.K.W."/>
        </authorList>
    </citation>
    <scope>NUCLEOTIDE SEQUENCE [LARGE SCALE GENOMIC DNA]</scope>
    <source>
        <strain evidence="2">PWHHKU_190912</strain>
    </source>
</reference>
<evidence type="ECO:0008006" key="4">
    <source>
        <dbReference type="Google" id="ProtNLM"/>
    </source>
</evidence>
<dbReference type="Proteomes" id="UP001148838">
    <property type="component" value="Unassembled WGS sequence"/>
</dbReference>
<organism evidence="2 3">
    <name type="scientific">Periplaneta americana</name>
    <name type="common">American cockroach</name>
    <name type="synonym">Blatta americana</name>
    <dbReference type="NCBI Taxonomy" id="6978"/>
    <lineage>
        <taxon>Eukaryota</taxon>
        <taxon>Metazoa</taxon>
        <taxon>Ecdysozoa</taxon>
        <taxon>Arthropoda</taxon>
        <taxon>Hexapoda</taxon>
        <taxon>Insecta</taxon>
        <taxon>Pterygota</taxon>
        <taxon>Neoptera</taxon>
        <taxon>Polyneoptera</taxon>
        <taxon>Dictyoptera</taxon>
        <taxon>Blattodea</taxon>
        <taxon>Blattoidea</taxon>
        <taxon>Blattidae</taxon>
        <taxon>Blattinae</taxon>
        <taxon>Periplaneta</taxon>
    </lineage>
</organism>
<keyword evidence="3" id="KW-1185">Reference proteome</keyword>
<feature type="region of interest" description="Disordered" evidence="1">
    <location>
        <begin position="176"/>
        <end position="204"/>
    </location>
</feature>
<sequence length="253" mass="27891">MKPFAGVCGQISVLPKLAHISGGKSDSQHTTQESIREEYSSTPGSQYDCSATQRAYQREFGVRNPPKKHNTGLVNKLETTGFLVSEKDKHRLSRLPTVVVDVRARLELSPLKSVRRLPQETGYIFNMCYRGYFTTLHQHLRLFSAECDEGDNAGEMSPASNTESYPAFAHIVLRENPGKTSTSDYDSYGSGDGDRTSEFSGGDGDATDCLLVRPQLLRHLRIAGSANEALSATETTIESSRDPKDVISKLRTN</sequence>
<gene>
    <name evidence="2" type="ORF">ANN_12991</name>
</gene>
<accession>A0ABQ8TK56</accession>
<dbReference type="EMBL" id="JAJSOF020000009">
    <property type="protein sequence ID" value="KAJ4446296.1"/>
    <property type="molecule type" value="Genomic_DNA"/>
</dbReference>
<proteinExistence type="predicted"/>
<evidence type="ECO:0000313" key="2">
    <source>
        <dbReference type="EMBL" id="KAJ4446296.1"/>
    </source>
</evidence>
<feature type="region of interest" description="Disordered" evidence="1">
    <location>
        <begin position="234"/>
        <end position="253"/>
    </location>
</feature>